<dbReference type="SUPFAM" id="SSF54373">
    <property type="entry name" value="FAD-linked reductases, C-terminal domain"/>
    <property type="match status" value="1"/>
</dbReference>
<dbReference type="PANTHER" id="PTHR42784:SF1">
    <property type="entry name" value="PYRANOSE 2-OXIDASE"/>
    <property type="match status" value="1"/>
</dbReference>
<dbReference type="InterPro" id="IPR051473">
    <property type="entry name" value="P2Ox-like"/>
</dbReference>
<keyword evidence="9" id="KW-1185">Reference proteome</keyword>
<feature type="domain" description="Glucose-methanol-choline oxidoreductase C-terminal" evidence="7">
    <location>
        <begin position="429"/>
        <end position="548"/>
    </location>
</feature>
<evidence type="ECO:0000259" key="7">
    <source>
        <dbReference type="Pfam" id="PF05199"/>
    </source>
</evidence>
<evidence type="ECO:0000256" key="1">
    <source>
        <dbReference type="ARBA" id="ARBA00001974"/>
    </source>
</evidence>
<comment type="caution">
    <text evidence="8">The sequence shown here is derived from an EMBL/GenBank/DDBJ whole genome shotgun (WGS) entry which is preliminary data.</text>
</comment>
<keyword evidence="3" id="KW-0285">Flavoprotein</keyword>
<keyword evidence="4" id="KW-0274">FAD</keyword>
<keyword evidence="5" id="KW-0560">Oxidoreductase</keyword>
<dbReference type="InterPro" id="IPR036188">
    <property type="entry name" value="FAD/NAD-bd_sf"/>
</dbReference>
<dbReference type="Pfam" id="PF00732">
    <property type="entry name" value="GMC_oxred_N"/>
    <property type="match status" value="1"/>
</dbReference>
<proteinExistence type="inferred from homology"/>
<dbReference type="InterPro" id="IPR000172">
    <property type="entry name" value="GMC_OxRdtase_N"/>
</dbReference>
<dbReference type="InterPro" id="IPR007867">
    <property type="entry name" value="GMC_OxRtase_C"/>
</dbReference>
<protein>
    <submittedName>
        <fullName evidence="8">GMC family oxidoreductase</fullName>
    </submittedName>
</protein>
<gene>
    <name evidence="8" type="ORF">AAG747_08445</name>
</gene>
<evidence type="ECO:0000313" key="8">
    <source>
        <dbReference type="EMBL" id="MEN7547935.1"/>
    </source>
</evidence>
<feature type="domain" description="Glucose-methanol-choline oxidoreductase N-terminal" evidence="6">
    <location>
        <begin position="83"/>
        <end position="338"/>
    </location>
</feature>
<name>A0AAW9S679_9BACT</name>
<evidence type="ECO:0000313" key="9">
    <source>
        <dbReference type="Proteomes" id="UP001403385"/>
    </source>
</evidence>
<dbReference type="Proteomes" id="UP001403385">
    <property type="component" value="Unassembled WGS sequence"/>
</dbReference>
<dbReference type="SUPFAM" id="SSF51905">
    <property type="entry name" value="FAD/NAD(P)-binding domain"/>
    <property type="match status" value="1"/>
</dbReference>
<evidence type="ECO:0000256" key="2">
    <source>
        <dbReference type="ARBA" id="ARBA00010790"/>
    </source>
</evidence>
<dbReference type="GO" id="GO:0050660">
    <property type="term" value="F:flavin adenine dinucleotide binding"/>
    <property type="evidence" value="ECO:0007669"/>
    <property type="project" value="InterPro"/>
</dbReference>
<reference evidence="8 9" key="1">
    <citation type="submission" date="2024-04" db="EMBL/GenBank/DDBJ databases">
        <title>Novel genus in family Flammeovirgaceae.</title>
        <authorList>
            <person name="Nguyen T.H."/>
            <person name="Vuong T.Q."/>
            <person name="Le H."/>
            <person name="Kim S.-G."/>
        </authorList>
    </citation>
    <scope>NUCLEOTIDE SEQUENCE [LARGE SCALE GENOMIC DNA]</scope>
    <source>
        <strain evidence="8 9">JCM 23209</strain>
    </source>
</reference>
<evidence type="ECO:0000256" key="4">
    <source>
        <dbReference type="ARBA" id="ARBA00022827"/>
    </source>
</evidence>
<dbReference type="EMBL" id="JBDKWZ010000004">
    <property type="protein sequence ID" value="MEN7547935.1"/>
    <property type="molecule type" value="Genomic_DNA"/>
</dbReference>
<comment type="cofactor">
    <cofactor evidence="1">
        <name>FAD</name>
        <dbReference type="ChEBI" id="CHEBI:57692"/>
    </cofactor>
</comment>
<dbReference type="Gene3D" id="3.50.50.60">
    <property type="entry name" value="FAD/NAD(P)-binding domain"/>
    <property type="match status" value="2"/>
</dbReference>
<dbReference type="AlphaFoldDB" id="A0AAW9S679"/>
<dbReference type="RefSeq" id="WP_346820717.1">
    <property type="nucleotide sequence ID" value="NZ_JBDKWZ010000004.1"/>
</dbReference>
<dbReference type="Pfam" id="PF05199">
    <property type="entry name" value="GMC_oxred_C"/>
    <property type="match status" value="1"/>
</dbReference>
<evidence type="ECO:0000256" key="5">
    <source>
        <dbReference type="ARBA" id="ARBA00023002"/>
    </source>
</evidence>
<dbReference type="PANTHER" id="PTHR42784">
    <property type="entry name" value="PYRANOSE 2-OXIDASE"/>
    <property type="match status" value="1"/>
</dbReference>
<evidence type="ECO:0000256" key="3">
    <source>
        <dbReference type="ARBA" id="ARBA00022630"/>
    </source>
</evidence>
<organism evidence="8 9">
    <name type="scientific">Rapidithrix thailandica</name>
    <dbReference type="NCBI Taxonomy" id="413964"/>
    <lineage>
        <taxon>Bacteria</taxon>
        <taxon>Pseudomonadati</taxon>
        <taxon>Bacteroidota</taxon>
        <taxon>Cytophagia</taxon>
        <taxon>Cytophagales</taxon>
        <taxon>Flammeovirgaceae</taxon>
        <taxon>Rapidithrix</taxon>
    </lineage>
</organism>
<evidence type="ECO:0000259" key="6">
    <source>
        <dbReference type="Pfam" id="PF00732"/>
    </source>
</evidence>
<dbReference type="GO" id="GO:0016614">
    <property type="term" value="F:oxidoreductase activity, acting on CH-OH group of donors"/>
    <property type="evidence" value="ECO:0007669"/>
    <property type="project" value="InterPro"/>
</dbReference>
<comment type="similarity">
    <text evidence="2">Belongs to the GMC oxidoreductase family.</text>
</comment>
<accession>A0AAW9S679</accession>
<sequence length="565" mass="63695">MNLNIKAKQENTYDAIVVGSGISGGWAAKELCEKGLKTLMLERGRNIQHIKDYTTAMKNPWEFPLRGKLTTKEKENSPVQQRTYAFTEQTKHLFVNDKENPYTEEQRFDWIRGYHVGGRSLMWGRQSYRWSEMDFAANAQDGIAVDWPIRYKDLAPWYDYVESFVGISGQAEGLSQLPDGKFLPPMEMNCLEKHVAQKIRENYTDRIMTIGRTANLTQPHNGRGQCMYRNRCIRGCPYGAYFSTQSSTLPAAQKTGNLTLRPHSIVNEIIYDAEKKRAVGVRIIDAESSEVMEYYAKIIFLNASTLGTTSILLNSQSEYFPNGFGNSSGQVGQNLMDHHFMLGAAGEYDGFSDQYYKGRRPNGIYIPRFRNIEEQRTDYIRGFGYQGGASRTGWGSGNQGTEFGAEFKDSLTQPGPWRMGLIGFGECLPYEENKVTLNKNVVDKWGQPTLSINCSFKENEMTMRKDIKESAAEMLETAGIKNVQTYDYGASPGLGIHEMGTARMGKDPKTSVLNAFNQMHDVPNVFITDGSCMTSSACQNPSLTYMALTARACDYAVKELKKRNL</sequence>